<feature type="repeat" description="ANK" evidence="3">
    <location>
        <begin position="393"/>
        <end position="422"/>
    </location>
</feature>
<dbReference type="InterPro" id="IPR002110">
    <property type="entry name" value="Ankyrin_rpt"/>
</dbReference>
<keyword evidence="6" id="KW-1185">Reference proteome</keyword>
<evidence type="ECO:0000313" key="5">
    <source>
        <dbReference type="EMBL" id="CAJ2509190.1"/>
    </source>
</evidence>
<evidence type="ECO:0000256" key="4">
    <source>
        <dbReference type="SAM" id="MobiDB-lite"/>
    </source>
</evidence>
<gene>
    <name evidence="5" type="ORF">KHLLAP_LOCUS9658</name>
</gene>
<evidence type="ECO:0000256" key="1">
    <source>
        <dbReference type="ARBA" id="ARBA00022737"/>
    </source>
</evidence>
<dbReference type="InterPro" id="IPR036770">
    <property type="entry name" value="Ankyrin_rpt-contain_sf"/>
</dbReference>
<dbReference type="PANTHER" id="PTHR24198">
    <property type="entry name" value="ANKYRIN REPEAT AND PROTEIN KINASE DOMAIN-CONTAINING PROTEIN"/>
    <property type="match status" value="1"/>
</dbReference>
<dbReference type="PROSITE" id="PS50088">
    <property type="entry name" value="ANK_REPEAT"/>
    <property type="match status" value="1"/>
</dbReference>
<evidence type="ECO:0000256" key="2">
    <source>
        <dbReference type="ARBA" id="ARBA00023043"/>
    </source>
</evidence>
<protein>
    <submittedName>
        <fullName evidence="5">Uu.00g142160.m01.CDS01</fullName>
    </submittedName>
</protein>
<proteinExistence type="predicted"/>
<keyword evidence="1" id="KW-0677">Repeat</keyword>
<feature type="region of interest" description="Disordered" evidence="4">
    <location>
        <begin position="1"/>
        <end position="39"/>
    </location>
</feature>
<name>A0AAI8VJY5_9PEZI</name>
<evidence type="ECO:0000256" key="3">
    <source>
        <dbReference type="PROSITE-ProRule" id="PRU00023"/>
    </source>
</evidence>
<reference evidence="5" key="1">
    <citation type="submission" date="2023-10" db="EMBL/GenBank/DDBJ databases">
        <authorList>
            <person name="Hackl T."/>
        </authorList>
    </citation>
    <scope>NUCLEOTIDE SEQUENCE</scope>
</reference>
<dbReference type="AlphaFoldDB" id="A0AAI8VJY5"/>
<dbReference type="Pfam" id="PF12796">
    <property type="entry name" value="Ank_2"/>
    <property type="match status" value="1"/>
</dbReference>
<dbReference type="Gene3D" id="1.25.40.20">
    <property type="entry name" value="Ankyrin repeat-containing domain"/>
    <property type="match status" value="2"/>
</dbReference>
<dbReference type="PANTHER" id="PTHR24198:SF165">
    <property type="entry name" value="ANKYRIN REPEAT-CONTAINING PROTEIN-RELATED"/>
    <property type="match status" value="1"/>
</dbReference>
<dbReference type="SMART" id="SM00248">
    <property type="entry name" value="ANK"/>
    <property type="match status" value="7"/>
</dbReference>
<accession>A0AAI8VJY5</accession>
<comment type="caution">
    <text evidence="5">The sequence shown here is derived from an EMBL/GenBank/DDBJ whole genome shotgun (WGS) entry which is preliminary data.</text>
</comment>
<organism evidence="5 6">
    <name type="scientific">Anthostomella pinea</name>
    <dbReference type="NCBI Taxonomy" id="933095"/>
    <lineage>
        <taxon>Eukaryota</taxon>
        <taxon>Fungi</taxon>
        <taxon>Dikarya</taxon>
        <taxon>Ascomycota</taxon>
        <taxon>Pezizomycotina</taxon>
        <taxon>Sordariomycetes</taxon>
        <taxon>Xylariomycetidae</taxon>
        <taxon>Xylariales</taxon>
        <taxon>Xylariaceae</taxon>
        <taxon>Anthostomella</taxon>
    </lineage>
</organism>
<sequence>MDWDSRSWPSGQASDHDERVNGDDQSATGMKPTAEVDWVPGHDDTGCKACAPFDEFPKDLGMDHGYVFDTINHETEAVLDENMNDALCHKADSSAGAEYIYLPPVVRSRRDFFQEEKELQPRETIEFLSPMLGHVSDNRSWSERESMSLITRRLLGAYTTLGMLTEARKLTTIIRAPHLPSSLLWDYEQVENKINMGEVDTALVACQNLIKRLSDIDLDHLHKRISKRLIPLFGNIVRAVQVITSYRNQDAKDSWFMEGEEGTSTIPVDLDVYEYLAICHRVTGSRWRGDLRGAATIICRYLRTCKLSDAIPFDQDIQQNWESQITNAFLEDPNQNLVAASGHGIGVLHYLAICIPPKKDELADMLGKMESDPNSTAQVELEVNGFQHKTIITPLLLAVVAGNLVGVKLLITSGADHSAVDSHWRWNALDFAIAMNRATIVQYLVQGSYGFDVKGPLVNRGAHLFGQGPNGYGALHYAIESDHMPLVRHILAAEFPAGVDNWNDPCNYMNNAGETPAIFAVRKGNIEASRLLWDDDTDGEIYWTDNQSRNVLHAAAECNNYAILAFVMSRDEDENVIDTLNELNTVFHTAAMHASQKFFQHLSRLQFSPKKVARIKSRLNADGHSVDYLLNLRGLKFPC</sequence>
<evidence type="ECO:0000313" key="6">
    <source>
        <dbReference type="Proteomes" id="UP001295740"/>
    </source>
</evidence>
<dbReference type="EMBL" id="CAUWAG010000012">
    <property type="protein sequence ID" value="CAJ2509190.1"/>
    <property type="molecule type" value="Genomic_DNA"/>
</dbReference>
<keyword evidence="2 3" id="KW-0040">ANK repeat</keyword>
<dbReference type="Proteomes" id="UP001295740">
    <property type="component" value="Unassembled WGS sequence"/>
</dbReference>
<dbReference type="SUPFAM" id="SSF48403">
    <property type="entry name" value="Ankyrin repeat"/>
    <property type="match status" value="1"/>
</dbReference>